<dbReference type="SUPFAM" id="SSF88946">
    <property type="entry name" value="Sigma2 domain of RNA polymerase sigma factors"/>
    <property type="match status" value="1"/>
</dbReference>
<dbReference type="Proteomes" id="UP001214854">
    <property type="component" value="Unassembled WGS sequence"/>
</dbReference>
<keyword evidence="3" id="KW-0731">Sigma factor</keyword>
<dbReference type="Pfam" id="PF08281">
    <property type="entry name" value="Sigma70_r4_2"/>
    <property type="match status" value="1"/>
</dbReference>
<dbReference type="InterPro" id="IPR013324">
    <property type="entry name" value="RNA_pol_sigma_r3/r4-like"/>
</dbReference>
<keyword evidence="9" id="KW-1185">Reference proteome</keyword>
<keyword evidence="4" id="KW-0804">Transcription</keyword>
<proteinExistence type="inferred from homology"/>
<evidence type="ECO:0000256" key="3">
    <source>
        <dbReference type="ARBA" id="ARBA00023082"/>
    </source>
</evidence>
<feature type="domain" description="RNA polymerase sigma factor 70 region 4 type 2" evidence="7">
    <location>
        <begin position="114"/>
        <end position="161"/>
    </location>
</feature>
<comment type="caution">
    <text evidence="8">The sequence shown here is derived from an EMBL/GenBank/DDBJ whole genome shotgun (WGS) entry which is preliminary data.</text>
</comment>
<dbReference type="SUPFAM" id="SSF88659">
    <property type="entry name" value="Sigma3 and sigma4 domains of RNA polymerase sigma factors"/>
    <property type="match status" value="1"/>
</dbReference>
<dbReference type="PANTHER" id="PTHR43133">
    <property type="entry name" value="RNA POLYMERASE ECF-TYPE SIGMA FACTO"/>
    <property type="match status" value="1"/>
</dbReference>
<dbReference type="NCBIfam" id="TIGR02937">
    <property type="entry name" value="sigma70-ECF"/>
    <property type="match status" value="1"/>
</dbReference>
<evidence type="ECO:0000259" key="6">
    <source>
        <dbReference type="Pfam" id="PF04542"/>
    </source>
</evidence>
<gene>
    <name evidence="8" type="ORF">PQU92_02485</name>
</gene>
<evidence type="ECO:0000256" key="2">
    <source>
        <dbReference type="ARBA" id="ARBA00023015"/>
    </source>
</evidence>
<evidence type="ECO:0000256" key="1">
    <source>
        <dbReference type="ARBA" id="ARBA00010641"/>
    </source>
</evidence>
<dbReference type="InterPro" id="IPR036388">
    <property type="entry name" value="WH-like_DNA-bd_sf"/>
</dbReference>
<feature type="region of interest" description="Disordered" evidence="5">
    <location>
        <begin position="179"/>
        <end position="201"/>
    </location>
</feature>
<dbReference type="InterPro" id="IPR007627">
    <property type="entry name" value="RNA_pol_sigma70_r2"/>
</dbReference>
<evidence type="ECO:0000256" key="4">
    <source>
        <dbReference type="ARBA" id="ARBA00023163"/>
    </source>
</evidence>
<evidence type="ECO:0000313" key="9">
    <source>
        <dbReference type="Proteomes" id="UP001214854"/>
    </source>
</evidence>
<dbReference type="Pfam" id="PF04542">
    <property type="entry name" value="Sigma70_r2"/>
    <property type="match status" value="1"/>
</dbReference>
<keyword evidence="2" id="KW-0805">Transcription regulation</keyword>
<organism evidence="8 9">
    <name type="scientific">Asticcacaulis aquaticus</name>
    <dbReference type="NCBI Taxonomy" id="2984212"/>
    <lineage>
        <taxon>Bacteria</taxon>
        <taxon>Pseudomonadati</taxon>
        <taxon>Pseudomonadota</taxon>
        <taxon>Alphaproteobacteria</taxon>
        <taxon>Caulobacterales</taxon>
        <taxon>Caulobacteraceae</taxon>
        <taxon>Asticcacaulis</taxon>
    </lineage>
</organism>
<comment type="similarity">
    <text evidence="1">Belongs to the sigma-70 factor family. ECF subfamily.</text>
</comment>
<dbReference type="PANTHER" id="PTHR43133:SF63">
    <property type="entry name" value="RNA POLYMERASE SIGMA FACTOR FECI-RELATED"/>
    <property type="match status" value="1"/>
</dbReference>
<dbReference type="InterPro" id="IPR013249">
    <property type="entry name" value="RNA_pol_sigma70_r4_t2"/>
</dbReference>
<accession>A0ABT5HQ02</accession>
<dbReference type="Gene3D" id="1.10.10.10">
    <property type="entry name" value="Winged helix-like DNA-binding domain superfamily/Winged helix DNA-binding domain"/>
    <property type="match status" value="1"/>
</dbReference>
<evidence type="ECO:0000259" key="7">
    <source>
        <dbReference type="Pfam" id="PF08281"/>
    </source>
</evidence>
<reference evidence="8 9" key="1">
    <citation type="submission" date="2023-01" db="EMBL/GenBank/DDBJ databases">
        <title>Novel species of the genus Asticcacaulis isolated from rivers.</title>
        <authorList>
            <person name="Lu H."/>
        </authorList>
    </citation>
    <scope>NUCLEOTIDE SEQUENCE [LARGE SCALE GENOMIC DNA]</scope>
    <source>
        <strain evidence="8 9">BYS171W</strain>
    </source>
</reference>
<name>A0ABT5HQ02_9CAUL</name>
<feature type="domain" description="RNA polymerase sigma-70 region 2" evidence="6">
    <location>
        <begin position="18"/>
        <end position="79"/>
    </location>
</feature>
<evidence type="ECO:0000256" key="5">
    <source>
        <dbReference type="SAM" id="MobiDB-lite"/>
    </source>
</evidence>
<sequence>MLRVSEERTIWLSRFVIPHEPALRVWLRRRTSAGIEVDDIVQETYSRLIGLDSVADIRNVRGYIFQVAHSVLVHTVRRSKIVPIEVLSDVDEYEAYVSDPTPEDYLLGRDELSQVYGAIGALPRKMKEVFLLRRVDGLSQREVAQKLGLAESTVEKHMSRGILMVLNLLTHGGNEGARASKAWGKRLSEDSSDRDVRRQRQ</sequence>
<dbReference type="Gene3D" id="1.10.1740.10">
    <property type="match status" value="1"/>
</dbReference>
<dbReference type="InterPro" id="IPR039425">
    <property type="entry name" value="RNA_pol_sigma-70-like"/>
</dbReference>
<feature type="compositionally biased region" description="Basic and acidic residues" evidence="5">
    <location>
        <begin position="186"/>
        <end position="201"/>
    </location>
</feature>
<dbReference type="RefSeq" id="WP_272746628.1">
    <property type="nucleotide sequence ID" value="NZ_JAQQKX010000001.1"/>
</dbReference>
<dbReference type="InterPro" id="IPR013325">
    <property type="entry name" value="RNA_pol_sigma_r2"/>
</dbReference>
<evidence type="ECO:0000313" key="8">
    <source>
        <dbReference type="EMBL" id="MDC7682124.1"/>
    </source>
</evidence>
<protein>
    <submittedName>
        <fullName evidence="8">RNA polymerase sigma factor</fullName>
    </submittedName>
</protein>
<dbReference type="InterPro" id="IPR014284">
    <property type="entry name" value="RNA_pol_sigma-70_dom"/>
</dbReference>
<dbReference type="EMBL" id="JAQQKX010000001">
    <property type="protein sequence ID" value="MDC7682124.1"/>
    <property type="molecule type" value="Genomic_DNA"/>
</dbReference>